<dbReference type="RefSeq" id="WP_259261912.1">
    <property type="nucleotide sequence ID" value="NZ_JANUEK010000009.1"/>
</dbReference>
<evidence type="ECO:0008006" key="4">
    <source>
        <dbReference type="Google" id="ProtNLM"/>
    </source>
</evidence>
<proteinExistence type="predicted"/>
<gene>
    <name evidence="2" type="ORF">M2412_003426</name>
</gene>
<feature type="transmembrane region" description="Helical" evidence="1">
    <location>
        <begin position="417"/>
        <end position="437"/>
    </location>
</feature>
<feature type="transmembrane region" description="Helical" evidence="1">
    <location>
        <begin position="283"/>
        <end position="301"/>
    </location>
</feature>
<keyword evidence="1" id="KW-0472">Membrane</keyword>
<sequence length="448" mass="49906">MSTGEELLELAGQGDERAIKRAYARLLRSNRPDDDADAFQDLHACYQHALALCRSTADEGHHARVVPDAGQAGREASDIPRVVLADTAAPVLDPHGVALDIVQHAAVASASSLAVLLQERALSWSLRFRNDVGWALLDHLHREQPPLSEAHFSTLIQGFDWDDIALELDPLWLAAVERRCRQAWLLLPESRGTLRQRYEQCSDRYLSTQEMDDAVARLQDRRPRWRNRLEAIVPMRARDTPYLLAALEYWPAEEVPAGLDPTQVEFWARFGEPSHRVHLRYGALRSAIIGLFMGLVTAWGVNASPAVDAYRGGMIIAVATLLAPSSWLLLLGYRALLRWQCAHESDARGPAWLRWAFLPTAAAAVGTAMWVQRALGMDGLLLMSLDRAWVFGLALVAIKRARTRGPDPHSEANALPLFIGMIWPVAGIALSLVFWSMDLRRHLSDTRG</sequence>
<name>A0AAW5PMN1_9GAMM</name>
<keyword evidence="1" id="KW-1133">Transmembrane helix</keyword>
<dbReference type="Proteomes" id="UP001320691">
    <property type="component" value="Unassembled WGS sequence"/>
</dbReference>
<keyword evidence="1" id="KW-0812">Transmembrane</keyword>
<dbReference type="EMBL" id="JANUEK010000009">
    <property type="protein sequence ID" value="MCS4281409.1"/>
    <property type="molecule type" value="Genomic_DNA"/>
</dbReference>
<protein>
    <recommendedName>
        <fullName evidence="4">J domain-containing protein</fullName>
    </recommendedName>
</protein>
<dbReference type="AlphaFoldDB" id="A0AAW5PMN1"/>
<organism evidence="2 3">
    <name type="scientific">Stenotrophomonas rhizophila</name>
    <dbReference type="NCBI Taxonomy" id="216778"/>
    <lineage>
        <taxon>Bacteria</taxon>
        <taxon>Pseudomonadati</taxon>
        <taxon>Pseudomonadota</taxon>
        <taxon>Gammaproteobacteria</taxon>
        <taxon>Lysobacterales</taxon>
        <taxon>Lysobacteraceae</taxon>
        <taxon>Stenotrophomonas</taxon>
    </lineage>
</organism>
<reference evidence="2" key="1">
    <citation type="submission" date="2022-08" db="EMBL/GenBank/DDBJ databases">
        <title>Genomic analyses of the natural microbiome of Caenorhabditis elegans.</title>
        <authorList>
            <person name="Samuel B."/>
        </authorList>
    </citation>
    <scope>NUCLEOTIDE SEQUENCE</scope>
    <source>
        <strain evidence="2">BIGb0277</strain>
    </source>
</reference>
<comment type="caution">
    <text evidence="2">The sequence shown here is derived from an EMBL/GenBank/DDBJ whole genome shotgun (WGS) entry which is preliminary data.</text>
</comment>
<feature type="transmembrane region" description="Helical" evidence="1">
    <location>
        <begin position="352"/>
        <end position="371"/>
    </location>
</feature>
<accession>A0AAW5PMN1</accession>
<feature type="transmembrane region" description="Helical" evidence="1">
    <location>
        <begin position="313"/>
        <end position="331"/>
    </location>
</feature>
<evidence type="ECO:0000256" key="1">
    <source>
        <dbReference type="SAM" id="Phobius"/>
    </source>
</evidence>
<evidence type="ECO:0000313" key="2">
    <source>
        <dbReference type="EMBL" id="MCS4281409.1"/>
    </source>
</evidence>
<evidence type="ECO:0000313" key="3">
    <source>
        <dbReference type="Proteomes" id="UP001320691"/>
    </source>
</evidence>